<evidence type="ECO:0000313" key="6">
    <source>
        <dbReference type="Proteomes" id="UP001172738"/>
    </source>
</evidence>
<protein>
    <submittedName>
        <fullName evidence="5">AraC family transcriptional regulator</fullName>
    </submittedName>
</protein>
<dbReference type="PANTHER" id="PTHR46796:SF13">
    <property type="entry name" value="HTH-TYPE TRANSCRIPTIONAL ACTIVATOR RHAS"/>
    <property type="match status" value="1"/>
</dbReference>
<dbReference type="InterPro" id="IPR032783">
    <property type="entry name" value="AraC_lig"/>
</dbReference>
<proteinExistence type="predicted"/>
<accession>A0ABT8G454</accession>
<dbReference type="RefSeq" id="WP_301129916.1">
    <property type="nucleotide sequence ID" value="NZ_JAUHPV010000009.1"/>
</dbReference>
<keyword evidence="1" id="KW-0805">Transcription regulation</keyword>
<name>A0ABT8G454_9MICO</name>
<evidence type="ECO:0000313" key="5">
    <source>
        <dbReference type="EMBL" id="MDN4473931.1"/>
    </source>
</evidence>
<evidence type="ECO:0000256" key="1">
    <source>
        <dbReference type="ARBA" id="ARBA00023015"/>
    </source>
</evidence>
<dbReference type="InterPro" id="IPR009057">
    <property type="entry name" value="Homeodomain-like_sf"/>
</dbReference>
<sequence length="303" mass="31751">MSPVDAAPGDEWSDPPVFVLRACLDAPAALELHDAGDLTILVAETGGFHVSRGDRHAEVAPGDALLMVGRAPYVLATDPGAALAARVDAQHVCHSVDGRPLKDEWALGIRMWGHRADAGVRLLVASVEDPRLAALAATRVGDDLRVVTGLRTASRYAAALAEEAASPSVADDDGVLRRLAELVALDAMRTATVLPAEGAGDRMTREVAATVRSDLAGDWTVASMAARAGMSRSAFTARFSALFGQTPGAALTRWRMDEAASLLASTDATVDSVARAVGYADGFALSDAFQRVVGVRPRDFRRG</sequence>
<dbReference type="SUPFAM" id="SSF46689">
    <property type="entry name" value="Homeodomain-like"/>
    <property type="match status" value="2"/>
</dbReference>
<evidence type="ECO:0000256" key="2">
    <source>
        <dbReference type="ARBA" id="ARBA00023125"/>
    </source>
</evidence>
<organism evidence="5 6">
    <name type="scientific">Demequina zhanjiangensis</name>
    <dbReference type="NCBI Taxonomy" id="3051659"/>
    <lineage>
        <taxon>Bacteria</taxon>
        <taxon>Bacillati</taxon>
        <taxon>Actinomycetota</taxon>
        <taxon>Actinomycetes</taxon>
        <taxon>Micrococcales</taxon>
        <taxon>Demequinaceae</taxon>
        <taxon>Demequina</taxon>
    </lineage>
</organism>
<gene>
    <name evidence="5" type="ORF">QQX04_13095</name>
</gene>
<reference evidence="5" key="1">
    <citation type="submission" date="2023-06" db="EMBL/GenBank/DDBJ databases">
        <title>SYSU T00b26.</title>
        <authorList>
            <person name="Gao L."/>
            <person name="Fang B.-Z."/>
            <person name="Li W.-J."/>
        </authorList>
    </citation>
    <scope>NUCLEOTIDE SEQUENCE</scope>
    <source>
        <strain evidence="5">SYSU T00b26</strain>
    </source>
</reference>
<dbReference type="InterPro" id="IPR018060">
    <property type="entry name" value="HTH_AraC"/>
</dbReference>
<dbReference type="EMBL" id="JAUHPV010000009">
    <property type="protein sequence ID" value="MDN4473931.1"/>
    <property type="molecule type" value="Genomic_DNA"/>
</dbReference>
<dbReference type="Proteomes" id="UP001172738">
    <property type="component" value="Unassembled WGS sequence"/>
</dbReference>
<keyword evidence="3" id="KW-0804">Transcription</keyword>
<dbReference type="Pfam" id="PF12852">
    <property type="entry name" value="Cupin_6"/>
    <property type="match status" value="1"/>
</dbReference>
<evidence type="ECO:0000256" key="3">
    <source>
        <dbReference type="ARBA" id="ARBA00023163"/>
    </source>
</evidence>
<keyword evidence="6" id="KW-1185">Reference proteome</keyword>
<feature type="domain" description="HTH araC/xylS-type" evidence="4">
    <location>
        <begin position="205"/>
        <end position="303"/>
    </location>
</feature>
<dbReference type="PROSITE" id="PS01124">
    <property type="entry name" value="HTH_ARAC_FAMILY_2"/>
    <property type="match status" value="1"/>
</dbReference>
<dbReference type="SMART" id="SM00342">
    <property type="entry name" value="HTH_ARAC"/>
    <property type="match status" value="1"/>
</dbReference>
<dbReference type="PANTHER" id="PTHR46796">
    <property type="entry name" value="HTH-TYPE TRANSCRIPTIONAL ACTIVATOR RHAS-RELATED"/>
    <property type="match status" value="1"/>
</dbReference>
<dbReference type="InterPro" id="IPR050204">
    <property type="entry name" value="AraC_XylS_family_regulators"/>
</dbReference>
<comment type="caution">
    <text evidence="5">The sequence shown here is derived from an EMBL/GenBank/DDBJ whole genome shotgun (WGS) entry which is preliminary data.</text>
</comment>
<dbReference type="Gene3D" id="1.10.10.60">
    <property type="entry name" value="Homeodomain-like"/>
    <property type="match status" value="2"/>
</dbReference>
<dbReference type="Pfam" id="PF12833">
    <property type="entry name" value="HTH_18"/>
    <property type="match status" value="1"/>
</dbReference>
<keyword evidence="2" id="KW-0238">DNA-binding</keyword>
<evidence type="ECO:0000259" key="4">
    <source>
        <dbReference type="PROSITE" id="PS01124"/>
    </source>
</evidence>